<accession>A0A1A8MV22</accession>
<feature type="non-terminal residue" evidence="1">
    <location>
        <position position="32"/>
    </location>
</feature>
<feature type="non-terminal residue" evidence="1">
    <location>
        <position position="1"/>
    </location>
</feature>
<proteinExistence type="predicted"/>
<dbReference type="EMBL" id="HAEF01019333">
    <property type="protein sequence ID" value="SBR60492.1"/>
    <property type="molecule type" value="Transcribed_RNA"/>
</dbReference>
<organism evidence="1">
    <name type="scientific">Nothobranchius pienaari</name>
    <dbReference type="NCBI Taxonomy" id="704102"/>
    <lineage>
        <taxon>Eukaryota</taxon>
        <taxon>Metazoa</taxon>
        <taxon>Chordata</taxon>
        <taxon>Craniata</taxon>
        <taxon>Vertebrata</taxon>
        <taxon>Euteleostomi</taxon>
        <taxon>Actinopterygii</taxon>
        <taxon>Neopterygii</taxon>
        <taxon>Teleostei</taxon>
        <taxon>Neoteleostei</taxon>
        <taxon>Acanthomorphata</taxon>
        <taxon>Ovalentaria</taxon>
        <taxon>Atherinomorphae</taxon>
        <taxon>Cyprinodontiformes</taxon>
        <taxon>Nothobranchiidae</taxon>
        <taxon>Nothobranchius</taxon>
    </lineage>
</organism>
<dbReference type="AlphaFoldDB" id="A0A1A8MV22"/>
<evidence type="ECO:0000313" key="1">
    <source>
        <dbReference type="EMBL" id="SBR60492.1"/>
    </source>
</evidence>
<name>A0A1A8MV22_9TELE</name>
<reference evidence="1" key="1">
    <citation type="submission" date="2016-05" db="EMBL/GenBank/DDBJ databases">
        <authorList>
            <person name="Lavstsen T."/>
            <person name="Jespersen J.S."/>
        </authorList>
    </citation>
    <scope>NUCLEOTIDE SEQUENCE</scope>
    <source>
        <tissue evidence="1">Brain</tissue>
    </source>
</reference>
<protein>
    <submittedName>
        <fullName evidence="1">Uncharacterized protein</fullName>
    </submittedName>
</protein>
<reference evidence="1" key="2">
    <citation type="submission" date="2016-06" db="EMBL/GenBank/DDBJ databases">
        <title>The genome of a short-lived fish provides insights into sex chromosome evolution and the genetic control of aging.</title>
        <authorList>
            <person name="Reichwald K."/>
            <person name="Felder M."/>
            <person name="Petzold A."/>
            <person name="Koch P."/>
            <person name="Groth M."/>
            <person name="Platzer M."/>
        </authorList>
    </citation>
    <scope>NUCLEOTIDE SEQUENCE</scope>
    <source>
        <tissue evidence="1">Brain</tissue>
    </source>
</reference>
<sequence length="32" mass="3720">RDMNFFLLIEHTKEEGGVALFIRTDLKGKLVE</sequence>
<gene>
    <name evidence="1" type="primary">HEL_DR2</name>
</gene>